<keyword evidence="2" id="KW-1133">Transmembrane helix</keyword>
<evidence type="ECO:0000256" key="2">
    <source>
        <dbReference type="SAM" id="Phobius"/>
    </source>
</evidence>
<proteinExistence type="predicted"/>
<sequence length="217" mass="24477">MYFGMMKKGTMVMALFTAVTGLTLTIGWKFLAFLLPVIWCYCFFDTFHVAKLPEEIREFEDQDCWDTVVAFVKSDPLKRFEEKKTLAGVLILLAALYTMIYGVFLPFFRWSEELRLVRMALTAIPPAVIAVLLFMVGRNILQKEQDRKDAEAGIAETDAPDVEETALEEGNVEQLVEAVLGAEAEKEAEETAEAEEVEAENADKAEETEKTEIKETA</sequence>
<protein>
    <submittedName>
        <fullName evidence="3">Uncharacterized protein</fullName>
    </submittedName>
</protein>
<comment type="caution">
    <text evidence="3">The sequence shown here is derived from an EMBL/GenBank/DDBJ whole genome shotgun (WGS) entry which is preliminary data.</text>
</comment>
<feature type="compositionally biased region" description="Basic and acidic residues" evidence="1">
    <location>
        <begin position="201"/>
        <end position="217"/>
    </location>
</feature>
<evidence type="ECO:0000313" key="4">
    <source>
        <dbReference type="Proteomes" id="UP000287361"/>
    </source>
</evidence>
<dbReference type="EMBL" id="BHVZ01000001">
    <property type="protein sequence ID" value="GCB28779.1"/>
    <property type="molecule type" value="Genomic_DNA"/>
</dbReference>
<organism evidence="3 4">
    <name type="scientific">Anaerotignum faecicola</name>
    <dbReference type="NCBI Taxonomy" id="2358141"/>
    <lineage>
        <taxon>Bacteria</taxon>
        <taxon>Bacillati</taxon>
        <taxon>Bacillota</taxon>
        <taxon>Clostridia</taxon>
        <taxon>Lachnospirales</taxon>
        <taxon>Anaerotignaceae</taxon>
        <taxon>Anaerotignum</taxon>
    </lineage>
</organism>
<name>A0A401LB85_9FIRM</name>
<keyword evidence="4" id="KW-1185">Reference proteome</keyword>
<feature type="transmembrane region" description="Helical" evidence="2">
    <location>
        <begin position="116"/>
        <end position="137"/>
    </location>
</feature>
<dbReference type="OrthoDB" id="82335at2"/>
<feature type="region of interest" description="Disordered" evidence="1">
    <location>
        <begin position="183"/>
        <end position="217"/>
    </location>
</feature>
<keyword evidence="2" id="KW-0812">Transmembrane</keyword>
<accession>A0A401LB85</accession>
<dbReference type="AlphaFoldDB" id="A0A401LB85"/>
<feature type="transmembrane region" description="Helical" evidence="2">
    <location>
        <begin position="86"/>
        <end position="104"/>
    </location>
</feature>
<keyword evidence="2" id="KW-0472">Membrane</keyword>
<dbReference type="Proteomes" id="UP000287361">
    <property type="component" value="Unassembled WGS sequence"/>
</dbReference>
<reference evidence="3 4" key="1">
    <citation type="submission" date="2018-10" db="EMBL/GenBank/DDBJ databases">
        <title>Draft Genome Sequence of Anaerotignum sp. KCTC 15736.</title>
        <authorList>
            <person name="Choi S.H."/>
            <person name="Kim J.S."/>
            <person name="Kang S.W."/>
            <person name="Lee J.S."/>
            <person name="Park S.H."/>
        </authorList>
    </citation>
    <scope>NUCLEOTIDE SEQUENCE [LARGE SCALE GENOMIC DNA]</scope>
    <source>
        <strain evidence="3 4">KCTC 15736</strain>
    </source>
</reference>
<gene>
    <name evidence="3" type="ORF">KGMB03357_04400</name>
</gene>
<evidence type="ECO:0000256" key="1">
    <source>
        <dbReference type="SAM" id="MobiDB-lite"/>
    </source>
</evidence>
<evidence type="ECO:0000313" key="3">
    <source>
        <dbReference type="EMBL" id="GCB28779.1"/>
    </source>
</evidence>
<feature type="compositionally biased region" description="Acidic residues" evidence="1">
    <location>
        <begin position="186"/>
        <end position="200"/>
    </location>
</feature>